<keyword evidence="3" id="KW-1185">Reference proteome</keyword>
<organism evidence="2 3">
    <name type="scientific">Flavobacterium degerlachei</name>
    <dbReference type="NCBI Taxonomy" id="229203"/>
    <lineage>
        <taxon>Bacteria</taxon>
        <taxon>Pseudomonadati</taxon>
        <taxon>Bacteroidota</taxon>
        <taxon>Flavobacteriia</taxon>
        <taxon>Flavobacteriales</taxon>
        <taxon>Flavobacteriaceae</taxon>
        <taxon>Flavobacterium</taxon>
    </lineage>
</organism>
<gene>
    <name evidence="2" type="ORF">SAMN05444338_11372</name>
</gene>
<dbReference type="OrthoDB" id="1441145at2"/>
<proteinExistence type="predicted"/>
<protein>
    <submittedName>
        <fullName evidence="2">Uncharacterized protein</fullName>
    </submittedName>
</protein>
<dbReference type="Proteomes" id="UP000198569">
    <property type="component" value="Unassembled WGS sequence"/>
</dbReference>
<reference evidence="3" key="1">
    <citation type="submission" date="2016-10" db="EMBL/GenBank/DDBJ databases">
        <authorList>
            <person name="Varghese N."/>
            <person name="Submissions S."/>
        </authorList>
    </citation>
    <scope>NUCLEOTIDE SEQUENCE [LARGE SCALE GENOMIC DNA]</scope>
    <source>
        <strain evidence="3">DSM 15718</strain>
    </source>
</reference>
<evidence type="ECO:0000313" key="2">
    <source>
        <dbReference type="EMBL" id="SDX68340.1"/>
    </source>
</evidence>
<dbReference type="EMBL" id="FNMV01000013">
    <property type="protein sequence ID" value="SDX68340.1"/>
    <property type="molecule type" value="Genomic_DNA"/>
</dbReference>
<dbReference type="RefSeq" id="WP_091434126.1">
    <property type="nucleotide sequence ID" value="NZ_FNMV01000013.1"/>
</dbReference>
<keyword evidence="1" id="KW-0175">Coiled coil</keyword>
<dbReference type="AlphaFoldDB" id="A0A1H3DPT1"/>
<dbReference type="STRING" id="229203.SAMN05444338_11372"/>
<name>A0A1H3DPT1_9FLAO</name>
<sequence length="147" mass="17783">MENLSLRPKGDYSYTAEYQQLYVLTEHWKSDLEFYKDDLRFLHHLIDKYFVWFAHKEHLDEMRNLAARLSEISKKCDGLLEKTSKHLHHLAELIDDPFKYDSHKFRTEHEELENEMASFVKKFREIKKETFSASEQVIENEVKRITS</sequence>
<evidence type="ECO:0000256" key="1">
    <source>
        <dbReference type="SAM" id="Coils"/>
    </source>
</evidence>
<accession>A0A1H3DPT1</accession>
<evidence type="ECO:0000313" key="3">
    <source>
        <dbReference type="Proteomes" id="UP000198569"/>
    </source>
</evidence>
<feature type="coiled-coil region" evidence="1">
    <location>
        <begin position="55"/>
        <end position="82"/>
    </location>
</feature>